<organism evidence="2 3">
    <name type="scientific">Cystoisospora suis</name>
    <dbReference type="NCBI Taxonomy" id="483139"/>
    <lineage>
        <taxon>Eukaryota</taxon>
        <taxon>Sar</taxon>
        <taxon>Alveolata</taxon>
        <taxon>Apicomplexa</taxon>
        <taxon>Conoidasida</taxon>
        <taxon>Coccidia</taxon>
        <taxon>Eucoccidiorida</taxon>
        <taxon>Eimeriorina</taxon>
        <taxon>Sarcocystidae</taxon>
        <taxon>Cystoisospora</taxon>
    </lineage>
</organism>
<name>A0A2C6K3B4_9APIC</name>
<reference evidence="2 3" key="1">
    <citation type="journal article" date="2017" name="Int. J. Parasitol.">
        <title>The genome of the protozoan parasite Cystoisospora suis and a reverse vaccinology approach to identify vaccine candidates.</title>
        <authorList>
            <person name="Palmieri N."/>
            <person name="Shrestha A."/>
            <person name="Ruttkowski B."/>
            <person name="Beck T."/>
            <person name="Vogl C."/>
            <person name="Tomley F."/>
            <person name="Blake D.P."/>
            <person name="Joachim A."/>
        </authorList>
    </citation>
    <scope>NUCLEOTIDE SEQUENCE [LARGE SCALE GENOMIC DNA]</scope>
    <source>
        <strain evidence="2 3">Wien I</strain>
    </source>
</reference>
<feature type="region of interest" description="Disordered" evidence="1">
    <location>
        <begin position="526"/>
        <end position="573"/>
    </location>
</feature>
<evidence type="ECO:0000313" key="2">
    <source>
        <dbReference type="EMBL" id="PHJ16710.1"/>
    </source>
</evidence>
<feature type="compositionally biased region" description="Polar residues" evidence="1">
    <location>
        <begin position="35"/>
        <end position="73"/>
    </location>
</feature>
<dbReference type="VEuPathDB" id="ToxoDB:CSUI_009473"/>
<sequence>MPDIAVKMDAVPLGVLNHGLGNEVAERHIWRIESSRSQGGEPTSMPSPLSLTCEPTRSPGCTDSSTLASSPSARTERATAKSSCRGGRARPGKGQRSDSPRREETERHEVVAFDATGDRRSSSPATTASSIRLAVSGAPAAVQSLRKIDSTAAARPDGVYLHYPNTSCCRLKRSRVRRGRHALSFAVRSKASSQGSRKLAVQTGNKGHTSANYCTSSAVKTTPNVVVRGRSHLRRLFSPAFSTLVGLSGLCGFSLSLKSPDAFLQSLGRGVPKTSLSSASSPGDTSWRWKVEEEQESYLNALTEAFHKAVRQVTQQGAILLTAAGSQALPAAAAVAVAVDVQQNEDNEEAQRGQARMKSRKRLERGKAVRSRQGLILSQDFPGLVTTGAVCGVITLGSTGSRGLSLPHDRDVAAPLLRRSPKNTDFSREERDSYLQNNSLRLDDEGSAQKSRDAGSFRRATKSEMDSSTIQHEGATRPQLRNSDDVQRGVRGLTYLSAVEGAAVVSSGSELQGLLTAAGADLARLQERPRMTADSTPAAGTRGTAGSRELSPGKPKGGEQRDPLSFPLASREE</sequence>
<feature type="region of interest" description="Disordered" evidence="1">
    <location>
        <begin position="344"/>
        <end position="369"/>
    </location>
</feature>
<evidence type="ECO:0000256" key="1">
    <source>
        <dbReference type="SAM" id="MobiDB-lite"/>
    </source>
</evidence>
<proteinExistence type="predicted"/>
<keyword evidence="3" id="KW-1185">Reference proteome</keyword>
<evidence type="ECO:0000313" key="3">
    <source>
        <dbReference type="Proteomes" id="UP000221165"/>
    </source>
</evidence>
<feature type="compositionally biased region" description="Basic and acidic residues" evidence="1">
    <location>
        <begin position="95"/>
        <end position="121"/>
    </location>
</feature>
<feature type="compositionally biased region" description="Basic and acidic residues" evidence="1">
    <location>
        <begin position="450"/>
        <end position="465"/>
    </location>
</feature>
<feature type="region of interest" description="Disordered" evidence="1">
    <location>
        <begin position="35"/>
        <end position="129"/>
    </location>
</feature>
<gene>
    <name evidence="2" type="ORF">CSUI_009473</name>
</gene>
<protein>
    <submittedName>
        <fullName evidence="2">Uncharacterized protein</fullName>
    </submittedName>
</protein>
<accession>A0A2C6K3B4</accession>
<feature type="region of interest" description="Disordered" evidence="1">
    <location>
        <begin position="415"/>
        <end position="486"/>
    </location>
</feature>
<dbReference type="EMBL" id="MIGC01005658">
    <property type="protein sequence ID" value="PHJ16710.1"/>
    <property type="molecule type" value="Genomic_DNA"/>
</dbReference>
<feature type="non-terminal residue" evidence="2">
    <location>
        <position position="573"/>
    </location>
</feature>
<feature type="compositionally biased region" description="Basic residues" evidence="1">
    <location>
        <begin position="355"/>
        <end position="369"/>
    </location>
</feature>
<dbReference type="Proteomes" id="UP000221165">
    <property type="component" value="Unassembled WGS sequence"/>
</dbReference>
<dbReference type="RefSeq" id="XP_067918435.1">
    <property type="nucleotide sequence ID" value="XM_068069589.1"/>
</dbReference>
<comment type="caution">
    <text evidence="2">The sequence shown here is derived from an EMBL/GenBank/DDBJ whole genome shotgun (WGS) entry which is preliminary data.</text>
</comment>
<dbReference type="AlphaFoldDB" id="A0A2C6K3B4"/>
<dbReference type="GeneID" id="94432800"/>